<comment type="caution">
    <text evidence="1">The sequence shown here is derived from an EMBL/GenBank/DDBJ whole genome shotgun (WGS) entry which is preliminary data.</text>
</comment>
<dbReference type="EMBL" id="LBWQ01000025">
    <property type="protein sequence ID" value="KKR13092.1"/>
    <property type="molecule type" value="Genomic_DNA"/>
</dbReference>
<dbReference type="AlphaFoldDB" id="A0A0G0RHH5"/>
<organism evidence="1 2">
    <name type="scientific">Candidatus Woesebacteria bacterium GW2011_GWA1_39_21b</name>
    <dbReference type="NCBI Taxonomy" id="1618551"/>
    <lineage>
        <taxon>Bacteria</taxon>
        <taxon>Candidatus Woeseibacteriota</taxon>
    </lineage>
</organism>
<dbReference type="Proteomes" id="UP000034690">
    <property type="component" value="Unassembled WGS sequence"/>
</dbReference>
<sequence>MRNFNEKKLVSKLDKILKKEFGTNLAFHEFSAGYGIADLVFASNFSFSKKAVRHTPLTDFSSLNIFLTLEEQKKYNLSEIISIFPHLNETEVRKQIKNLVLHGYLDKISKDEFKKVINTKSLSPIKKIIAIEVKLIDHKGGLMQARRYQYFADESYLAILKEAEKNIDIDEFNRHNIGLILFDNETNTIEIRHPKASNAICDNSVSLFAKEMMMSQYLIS</sequence>
<gene>
    <name evidence="1" type="ORF">UT40_C0025G0007</name>
</gene>
<accession>A0A0G0RHH5</accession>
<proteinExistence type="predicted"/>
<protein>
    <submittedName>
        <fullName evidence="1">Uncharacterized protein</fullName>
    </submittedName>
</protein>
<evidence type="ECO:0000313" key="2">
    <source>
        <dbReference type="Proteomes" id="UP000034690"/>
    </source>
</evidence>
<reference evidence="1 2" key="1">
    <citation type="journal article" date="2015" name="Nature">
        <title>rRNA introns, odd ribosomes, and small enigmatic genomes across a large radiation of phyla.</title>
        <authorList>
            <person name="Brown C.T."/>
            <person name="Hug L.A."/>
            <person name="Thomas B.C."/>
            <person name="Sharon I."/>
            <person name="Castelle C.J."/>
            <person name="Singh A."/>
            <person name="Wilkins M.J."/>
            <person name="Williams K.H."/>
            <person name="Banfield J.F."/>
        </authorList>
    </citation>
    <scope>NUCLEOTIDE SEQUENCE [LARGE SCALE GENOMIC DNA]</scope>
</reference>
<name>A0A0G0RHH5_9BACT</name>
<evidence type="ECO:0000313" key="1">
    <source>
        <dbReference type="EMBL" id="KKR13092.1"/>
    </source>
</evidence>